<reference evidence="1" key="2">
    <citation type="submission" date="2023-06" db="EMBL/GenBank/DDBJ databases">
        <authorList>
            <person name="Ma L."/>
            <person name="Liu K.-W."/>
            <person name="Li Z."/>
            <person name="Hsiao Y.-Y."/>
            <person name="Qi Y."/>
            <person name="Fu T."/>
            <person name="Tang G."/>
            <person name="Zhang D."/>
            <person name="Sun W.-H."/>
            <person name="Liu D.-K."/>
            <person name="Li Y."/>
            <person name="Chen G.-Z."/>
            <person name="Liu X.-D."/>
            <person name="Liao X.-Y."/>
            <person name="Jiang Y.-T."/>
            <person name="Yu X."/>
            <person name="Hao Y."/>
            <person name="Huang J."/>
            <person name="Zhao X.-W."/>
            <person name="Ke S."/>
            <person name="Chen Y.-Y."/>
            <person name="Wu W.-L."/>
            <person name="Hsu J.-L."/>
            <person name="Lin Y.-F."/>
            <person name="Huang M.-D."/>
            <person name="Li C.-Y."/>
            <person name="Huang L."/>
            <person name="Wang Z.-W."/>
            <person name="Zhao X."/>
            <person name="Zhong W.-Y."/>
            <person name="Peng D.-H."/>
            <person name="Ahmad S."/>
            <person name="Lan S."/>
            <person name="Zhang J.-S."/>
            <person name="Tsai W.-C."/>
            <person name="Van De Peer Y."/>
            <person name="Liu Z.-J."/>
        </authorList>
    </citation>
    <scope>NUCLEOTIDE SEQUENCE</scope>
    <source>
        <strain evidence="1">SCP</strain>
        <tissue evidence="1">Leaves</tissue>
    </source>
</reference>
<sequence length="99" mass="10698">MVCFVLGAPSWIVGTTTTYPTQLQGQTISHMVWIFHWVPLGGSPMTGTSFDVWGNCWDSLPLFPFSMTPKQGGIKLSTALTTPPAGRGFWTPPDPSRGG</sequence>
<dbReference type="AlphaFoldDB" id="A0AAV9A0R8"/>
<accession>A0AAV9A0R8</accession>
<gene>
    <name evidence="1" type="ORF">QJS04_geneDACA025085</name>
</gene>
<name>A0AAV9A0R8_ACOGR</name>
<organism evidence="1 2">
    <name type="scientific">Acorus gramineus</name>
    <name type="common">Dwarf sweet flag</name>
    <dbReference type="NCBI Taxonomy" id="55184"/>
    <lineage>
        <taxon>Eukaryota</taxon>
        <taxon>Viridiplantae</taxon>
        <taxon>Streptophyta</taxon>
        <taxon>Embryophyta</taxon>
        <taxon>Tracheophyta</taxon>
        <taxon>Spermatophyta</taxon>
        <taxon>Magnoliopsida</taxon>
        <taxon>Liliopsida</taxon>
        <taxon>Acoraceae</taxon>
        <taxon>Acorus</taxon>
    </lineage>
</organism>
<proteinExistence type="predicted"/>
<evidence type="ECO:0000313" key="1">
    <source>
        <dbReference type="EMBL" id="KAK1257338.1"/>
    </source>
</evidence>
<protein>
    <submittedName>
        <fullName evidence="1">Uncharacterized protein</fullName>
    </submittedName>
</protein>
<comment type="caution">
    <text evidence="1">The sequence shown here is derived from an EMBL/GenBank/DDBJ whole genome shotgun (WGS) entry which is preliminary data.</text>
</comment>
<dbReference type="Proteomes" id="UP001179952">
    <property type="component" value="Unassembled WGS sequence"/>
</dbReference>
<evidence type="ECO:0000313" key="2">
    <source>
        <dbReference type="Proteomes" id="UP001179952"/>
    </source>
</evidence>
<dbReference type="EMBL" id="JAUJYN010000049">
    <property type="protein sequence ID" value="KAK1257338.1"/>
    <property type="molecule type" value="Genomic_DNA"/>
</dbReference>
<keyword evidence="2" id="KW-1185">Reference proteome</keyword>
<reference evidence="1" key="1">
    <citation type="journal article" date="2023" name="Nat. Commun.">
        <title>Diploid and tetraploid genomes of Acorus and the evolution of monocots.</title>
        <authorList>
            <person name="Ma L."/>
            <person name="Liu K.W."/>
            <person name="Li Z."/>
            <person name="Hsiao Y.Y."/>
            <person name="Qi Y."/>
            <person name="Fu T."/>
            <person name="Tang G.D."/>
            <person name="Zhang D."/>
            <person name="Sun W.H."/>
            <person name="Liu D.K."/>
            <person name="Li Y."/>
            <person name="Chen G.Z."/>
            <person name="Liu X.D."/>
            <person name="Liao X.Y."/>
            <person name="Jiang Y.T."/>
            <person name="Yu X."/>
            <person name="Hao Y."/>
            <person name="Huang J."/>
            <person name="Zhao X.W."/>
            <person name="Ke S."/>
            <person name="Chen Y.Y."/>
            <person name="Wu W.L."/>
            <person name="Hsu J.L."/>
            <person name="Lin Y.F."/>
            <person name="Huang M.D."/>
            <person name="Li C.Y."/>
            <person name="Huang L."/>
            <person name="Wang Z.W."/>
            <person name="Zhao X."/>
            <person name="Zhong W.Y."/>
            <person name="Peng D.H."/>
            <person name="Ahmad S."/>
            <person name="Lan S."/>
            <person name="Zhang J.S."/>
            <person name="Tsai W.C."/>
            <person name="Van de Peer Y."/>
            <person name="Liu Z.J."/>
        </authorList>
    </citation>
    <scope>NUCLEOTIDE SEQUENCE</scope>
    <source>
        <strain evidence="1">SCP</strain>
    </source>
</reference>